<keyword evidence="4" id="KW-1003">Cell membrane</keyword>
<dbReference type="SUPFAM" id="SSF81345">
    <property type="entry name" value="ABC transporter involved in vitamin B12 uptake, BtuC"/>
    <property type="match status" value="1"/>
</dbReference>
<dbReference type="Proteomes" id="UP001059934">
    <property type="component" value="Chromosome"/>
</dbReference>
<dbReference type="CDD" id="cd06550">
    <property type="entry name" value="TM_ABC_iron-siderophores_like"/>
    <property type="match status" value="1"/>
</dbReference>
<dbReference type="EMBL" id="CP103416">
    <property type="protein sequence ID" value="UVW34905.1"/>
    <property type="molecule type" value="Genomic_DNA"/>
</dbReference>
<gene>
    <name evidence="9" type="ORF">NYF23_12945</name>
</gene>
<evidence type="ECO:0000313" key="9">
    <source>
        <dbReference type="EMBL" id="UVW34905.1"/>
    </source>
</evidence>
<comment type="similarity">
    <text evidence="2">Belongs to the binding-protein-dependent transport system permease family. FecCD subfamily.</text>
</comment>
<feature type="transmembrane region" description="Helical" evidence="8">
    <location>
        <begin position="322"/>
        <end position="339"/>
    </location>
</feature>
<feature type="transmembrane region" description="Helical" evidence="8">
    <location>
        <begin position="161"/>
        <end position="182"/>
    </location>
</feature>
<keyword evidence="5 8" id="KW-0812">Transmembrane</keyword>
<reference evidence="9" key="1">
    <citation type="submission" date="2022-08" db="EMBL/GenBank/DDBJ databases">
        <title>Catabolic pathway analysis in culturable SAR92 clade bacteria reveals their overlooked roles in DMSP degradation in coastal seas.</title>
        <authorList>
            <person name="He X."/>
            <person name="Zhang X."/>
            <person name="Zhang Y."/>
        </authorList>
    </citation>
    <scope>NUCLEOTIDE SEQUENCE</scope>
    <source>
        <strain evidence="9">H455</strain>
    </source>
</reference>
<feature type="transmembrane region" description="Helical" evidence="8">
    <location>
        <begin position="125"/>
        <end position="149"/>
    </location>
</feature>
<evidence type="ECO:0000256" key="2">
    <source>
        <dbReference type="ARBA" id="ARBA00007935"/>
    </source>
</evidence>
<dbReference type="PANTHER" id="PTHR30472">
    <property type="entry name" value="FERRIC ENTEROBACTIN TRANSPORT SYSTEM PERMEASE PROTEIN"/>
    <property type="match status" value="1"/>
</dbReference>
<feature type="transmembrane region" description="Helical" evidence="8">
    <location>
        <begin position="64"/>
        <end position="84"/>
    </location>
</feature>
<comment type="subcellular location">
    <subcellularLocation>
        <location evidence="1">Cell membrane</location>
        <topology evidence="1">Multi-pass membrane protein</topology>
    </subcellularLocation>
</comment>
<accession>A0ABY5TNH3</accession>
<dbReference type="InterPro" id="IPR037294">
    <property type="entry name" value="ABC_BtuC-like"/>
</dbReference>
<evidence type="ECO:0000256" key="6">
    <source>
        <dbReference type="ARBA" id="ARBA00022989"/>
    </source>
</evidence>
<evidence type="ECO:0000256" key="8">
    <source>
        <dbReference type="SAM" id="Phobius"/>
    </source>
</evidence>
<keyword evidence="7 8" id="KW-0472">Membrane</keyword>
<dbReference type="InterPro" id="IPR000522">
    <property type="entry name" value="ABC_transptr_permease_BtuC"/>
</dbReference>
<feature type="transmembrane region" description="Helical" evidence="8">
    <location>
        <begin position="202"/>
        <end position="220"/>
    </location>
</feature>
<evidence type="ECO:0000256" key="4">
    <source>
        <dbReference type="ARBA" id="ARBA00022475"/>
    </source>
</evidence>
<dbReference type="PANTHER" id="PTHR30472:SF25">
    <property type="entry name" value="ABC TRANSPORTER PERMEASE PROTEIN MJ0876-RELATED"/>
    <property type="match status" value="1"/>
</dbReference>
<keyword evidence="3" id="KW-0813">Transport</keyword>
<feature type="transmembrane region" description="Helical" evidence="8">
    <location>
        <begin position="290"/>
        <end position="310"/>
    </location>
</feature>
<dbReference type="Pfam" id="PF01032">
    <property type="entry name" value="FecCD"/>
    <property type="match status" value="1"/>
</dbReference>
<feature type="transmembrane region" description="Helical" evidence="8">
    <location>
        <begin position="251"/>
        <end position="284"/>
    </location>
</feature>
<evidence type="ECO:0000256" key="3">
    <source>
        <dbReference type="ARBA" id="ARBA00022448"/>
    </source>
</evidence>
<evidence type="ECO:0000256" key="1">
    <source>
        <dbReference type="ARBA" id="ARBA00004651"/>
    </source>
</evidence>
<evidence type="ECO:0000256" key="7">
    <source>
        <dbReference type="ARBA" id="ARBA00023136"/>
    </source>
</evidence>
<evidence type="ECO:0000256" key="5">
    <source>
        <dbReference type="ARBA" id="ARBA00022692"/>
    </source>
</evidence>
<feature type="transmembrane region" description="Helical" evidence="8">
    <location>
        <begin position="96"/>
        <end position="119"/>
    </location>
</feature>
<keyword evidence="10" id="KW-1185">Reference proteome</keyword>
<protein>
    <submittedName>
        <fullName evidence="9">Iron ABC transporter permease</fullName>
    </submittedName>
</protein>
<name>A0ABY5TNH3_9GAMM</name>
<sequence>MRRISSAWLLATLAILLPVIVLYSMTVGTVSISMAEAFSAAVDSLFSGADSAAQTQVILFDIRLPRILLALLVGAILASTGAVMQGLFRNPLADPSLIGVSGGASVGASLMIVFAGGAIESGLLMGLSLVALGAFVGGFAATILVYRLATSGIGTSVTTMLLAGIAIGALAGALNSLLSYFADNDMLRQISLWQMGNLSAANWAKVSIMALVSLILLISFPRDSRALNALLLGESEARHLGIDVQRVKRRLIVLTALGVGVSVALAGMVGFVGLVIPHVIRLLIGPDHRWLIPGSAMAGAILLVIADSLARVVVLPAELPTGILTALLGAPFFIALLLQQRREV</sequence>
<evidence type="ECO:0000313" key="10">
    <source>
        <dbReference type="Proteomes" id="UP001059934"/>
    </source>
</evidence>
<proteinExistence type="inferred from homology"/>
<keyword evidence="6 8" id="KW-1133">Transmembrane helix</keyword>
<dbReference type="Gene3D" id="1.10.3470.10">
    <property type="entry name" value="ABC transporter involved in vitamin B12 uptake, BtuC"/>
    <property type="match status" value="1"/>
</dbReference>
<organism evidence="9 10">
    <name type="scientific">SAR92 clade bacterium H455</name>
    <dbReference type="NCBI Taxonomy" id="2974818"/>
    <lineage>
        <taxon>Bacteria</taxon>
        <taxon>Pseudomonadati</taxon>
        <taxon>Pseudomonadota</taxon>
        <taxon>Gammaproteobacteria</taxon>
        <taxon>Cellvibrionales</taxon>
        <taxon>Porticoccaceae</taxon>
        <taxon>SAR92 clade</taxon>
    </lineage>
</organism>